<gene>
    <name evidence="6" type="ORF">J0A65_02725</name>
</gene>
<dbReference type="Pfam" id="PF22673">
    <property type="entry name" value="MCP-like_PDC_1"/>
    <property type="match status" value="1"/>
</dbReference>
<dbReference type="CDD" id="cd11386">
    <property type="entry name" value="MCP_signal"/>
    <property type="match status" value="1"/>
</dbReference>
<evidence type="ECO:0000256" key="2">
    <source>
        <dbReference type="ARBA" id="ARBA00023224"/>
    </source>
</evidence>
<dbReference type="InterPro" id="IPR004089">
    <property type="entry name" value="MCPsignal_dom"/>
</dbReference>
<keyword evidence="2 3" id="KW-0807">Transducer</keyword>
<feature type="domain" description="Methyl-accepting transducer" evidence="5">
    <location>
        <begin position="427"/>
        <end position="663"/>
    </location>
</feature>
<keyword evidence="7" id="KW-1185">Reference proteome</keyword>
<dbReference type="Gene3D" id="3.30.450.20">
    <property type="entry name" value="PAS domain"/>
    <property type="match status" value="2"/>
</dbReference>
<accession>A0ABS3CQD9</accession>
<dbReference type="Pfam" id="PF00015">
    <property type="entry name" value="MCPsignal"/>
    <property type="match status" value="1"/>
</dbReference>
<evidence type="ECO:0000259" key="5">
    <source>
        <dbReference type="PROSITE" id="PS50111"/>
    </source>
</evidence>
<dbReference type="RefSeq" id="WP_206592592.1">
    <property type="nucleotide sequence ID" value="NZ_JAFKCS010000002.1"/>
</dbReference>
<evidence type="ECO:0000256" key="3">
    <source>
        <dbReference type="PROSITE-ProRule" id="PRU00284"/>
    </source>
</evidence>
<reference evidence="6 7" key="1">
    <citation type="submission" date="2021-03" db="EMBL/GenBank/DDBJ databases">
        <title>novel species isolated from a fishpond in China.</title>
        <authorList>
            <person name="Lu H."/>
            <person name="Cai Z."/>
        </authorList>
    </citation>
    <scope>NUCLEOTIDE SEQUENCE [LARGE SCALE GENOMIC DNA]</scope>
    <source>
        <strain evidence="6 7">Y57</strain>
    </source>
</reference>
<keyword evidence="4" id="KW-0812">Transmembrane</keyword>
<dbReference type="PANTHER" id="PTHR32089:SF65">
    <property type="entry name" value="CHEMOTAXIS SIGNAL TRANSDUCTION SYSTEM METHYL ACCEPTING SENSORY TRANSDUCER"/>
    <property type="match status" value="1"/>
</dbReference>
<keyword evidence="4" id="KW-0472">Membrane</keyword>
<evidence type="ECO:0000256" key="1">
    <source>
        <dbReference type="ARBA" id="ARBA00004370"/>
    </source>
</evidence>
<dbReference type="SMART" id="SM00283">
    <property type="entry name" value="MA"/>
    <property type="match status" value="1"/>
</dbReference>
<protein>
    <submittedName>
        <fullName evidence="6">Methyl-accepting chemotaxis protein</fullName>
    </submittedName>
</protein>
<dbReference type="SUPFAM" id="SSF58104">
    <property type="entry name" value="Methyl-accepting chemotaxis protein (MCP) signaling domain"/>
    <property type="match status" value="1"/>
</dbReference>
<comment type="subcellular location">
    <subcellularLocation>
        <location evidence="1">Membrane</location>
    </subcellularLocation>
</comment>
<keyword evidence="4" id="KW-1133">Transmembrane helix</keyword>
<dbReference type="Gene3D" id="6.10.340.10">
    <property type="match status" value="1"/>
</dbReference>
<dbReference type="Proteomes" id="UP000663992">
    <property type="component" value="Unassembled WGS sequence"/>
</dbReference>
<feature type="transmembrane region" description="Helical" evidence="4">
    <location>
        <begin position="16"/>
        <end position="37"/>
    </location>
</feature>
<feature type="transmembrane region" description="Helical" evidence="4">
    <location>
        <begin position="323"/>
        <end position="342"/>
    </location>
</feature>
<proteinExistence type="predicted"/>
<dbReference type="PROSITE" id="PS50111">
    <property type="entry name" value="CHEMOTAXIS_TRANSDUC_2"/>
    <property type="match status" value="1"/>
</dbReference>
<sequence>MASSSMPFKDSIRGQLIMFLVLPVLVIIVSLISLNAYNTFENAALQAESSLVSDVKSTALLIEQANQKALQTAKIMALAQQEGLFGRRLESSQYARQVLATSPELNGAYFGYEPNADGQDSQTIQPGLKNAVNTTGRFLPYWYRQGDSLAVSALLDMETSLYYDGVRQLFNRNGNPTGLVTEPYEYEGVMLVEQSYPIVINGKFVGVAGVDMALDKIEQMLMSLKQQSGYEMFLVSRQNTFIASTTRASQLKTKLVSDTPYAKTLAGMLSNRDKGYIDLLADPFDEGQYYYASYPVATGDWVLILRESEETVKGPIVTLTIKGAVLAAVGLLLIVVIAFWFARRISIKVESAVKIADNVAQGNVSALKTKRSSERDEIDLLTMRLYDVVDSYQEISRVCKAVADGDLSVSMPQRSANDVVAIALNEMSAKRKEMEDALHERTKKILDTTTTQGREIESVAVAMDEMTQTVGEISRLASGSAEDARDVVESVGGVQKTLSGAVDQVKQVSQDIGDISSAVTVVSESTGNINSIIDVINMIAEQTNLLALNAAIEAARAGEQGRGFAVVADEVRTLAGRTRTSTDEISSLINELRANVANAVKLVNEGQQRTQSSVESTEAAFDLLNSVTFKVNAISDHMIHVATAVEEQSKTCEEINRNLTVVNETSTELAEFARRG</sequence>
<evidence type="ECO:0000256" key="4">
    <source>
        <dbReference type="SAM" id="Phobius"/>
    </source>
</evidence>
<name>A0ABS3CQD9_9ALTE</name>
<dbReference type="PANTHER" id="PTHR32089">
    <property type="entry name" value="METHYL-ACCEPTING CHEMOTAXIS PROTEIN MCPB"/>
    <property type="match status" value="1"/>
</dbReference>
<dbReference type="Gene3D" id="1.10.287.950">
    <property type="entry name" value="Methyl-accepting chemotaxis protein"/>
    <property type="match status" value="1"/>
</dbReference>
<dbReference type="EMBL" id="JAFKCS010000002">
    <property type="protein sequence ID" value="MBN7818759.1"/>
    <property type="molecule type" value="Genomic_DNA"/>
</dbReference>
<comment type="caution">
    <text evidence="6">The sequence shown here is derived from an EMBL/GenBank/DDBJ whole genome shotgun (WGS) entry which is preliminary data.</text>
</comment>
<evidence type="ECO:0000313" key="6">
    <source>
        <dbReference type="EMBL" id="MBN7818759.1"/>
    </source>
</evidence>
<dbReference type="CDD" id="cd12913">
    <property type="entry name" value="PDC1_MCP_like"/>
    <property type="match status" value="1"/>
</dbReference>
<organism evidence="6 7">
    <name type="scientific">Bowmanella yangjiangensis</name>
    <dbReference type="NCBI Taxonomy" id="2811230"/>
    <lineage>
        <taxon>Bacteria</taxon>
        <taxon>Pseudomonadati</taxon>
        <taxon>Pseudomonadota</taxon>
        <taxon>Gammaproteobacteria</taxon>
        <taxon>Alteromonadales</taxon>
        <taxon>Alteromonadaceae</taxon>
        <taxon>Bowmanella</taxon>
    </lineage>
</organism>
<evidence type="ECO:0000313" key="7">
    <source>
        <dbReference type="Proteomes" id="UP000663992"/>
    </source>
</evidence>